<dbReference type="RefSeq" id="WP_142852957.1">
    <property type="nucleotide sequence ID" value="NZ_FXWW01000001.1"/>
</dbReference>
<organism evidence="2 3">
    <name type="scientific">Aliiroseovarius halocynthiae</name>
    <dbReference type="NCBI Taxonomy" id="985055"/>
    <lineage>
        <taxon>Bacteria</taxon>
        <taxon>Pseudomonadati</taxon>
        <taxon>Pseudomonadota</taxon>
        <taxon>Alphaproteobacteria</taxon>
        <taxon>Rhodobacterales</taxon>
        <taxon>Paracoccaceae</taxon>
        <taxon>Aliiroseovarius</taxon>
    </lineage>
</organism>
<gene>
    <name evidence="2" type="ORF">FIL88_06505</name>
</gene>
<dbReference type="OrthoDB" id="8150723at2"/>
<evidence type="ECO:0000313" key="3">
    <source>
        <dbReference type="Proteomes" id="UP000315816"/>
    </source>
</evidence>
<reference evidence="2 3" key="1">
    <citation type="submission" date="2019-06" db="EMBL/GenBank/DDBJ databases">
        <title>A novel species of marine bacteria.</title>
        <authorList>
            <person name="Wang Y."/>
        </authorList>
    </citation>
    <scope>NUCLEOTIDE SEQUENCE [LARGE SCALE GENOMIC DNA]</scope>
    <source>
        <strain evidence="2 3">MA1-10</strain>
    </source>
</reference>
<evidence type="ECO:0000259" key="1">
    <source>
        <dbReference type="Pfam" id="PF01695"/>
    </source>
</evidence>
<dbReference type="Gene3D" id="3.40.50.300">
    <property type="entry name" value="P-loop containing nucleotide triphosphate hydrolases"/>
    <property type="match status" value="1"/>
</dbReference>
<keyword evidence="3" id="KW-1185">Reference proteome</keyword>
<dbReference type="Proteomes" id="UP000315816">
    <property type="component" value="Unassembled WGS sequence"/>
</dbReference>
<dbReference type="Pfam" id="PF01695">
    <property type="entry name" value="IstB_IS21"/>
    <property type="match status" value="1"/>
</dbReference>
<name>A0A545SW67_9RHOB</name>
<feature type="domain" description="IstB-like ATP-binding" evidence="1">
    <location>
        <begin position="10"/>
        <end position="241"/>
    </location>
</feature>
<accession>A0A545SW67</accession>
<dbReference type="PIRSF" id="PIRSF003073">
    <property type="entry name" value="DNAC_TnpB_IstB"/>
    <property type="match status" value="1"/>
</dbReference>
<dbReference type="PANTHER" id="PTHR30050:SF4">
    <property type="entry name" value="ATP-BINDING PROTEIN RV3427C IN INSERTION SEQUENCE-RELATED"/>
    <property type="match status" value="1"/>
</dbReference>
<dbReference type="GO" id="GO:0006260">
    <property type="term" value="P:DNA replication"/>
    <property type="evidence" value="ECO:0007669"/>
    <property type="project" value="TreeGrafter"/>
</dbReference>
<protein>
    <submittedName>
        <fullName evidence="2">AAA family ATPase</fullName>
    </submittedName>
</protein>
<dbReference type="GO" id="GO:0005524">
    <property type="term" value="F:ATP binding"/>
    <property type="evidence" value="ECO:0007669"/>
    <property type="project" value="InterPro"/>
</dbReference>
<dbReference type="InterPro" id="IPR028350">
    <property type="entry name" value="DNAC/IstB-like"/>
</dbReference>
<dbReference type="PANTHER" id="PTHR30050">
    <property type="entry name" value="CHROMOSOMAL REPLICATION INITIATOR PROTEIN DNAA"/>
    <property type="match status" value="1"/>
</dbReference>
<dbReference type="EMBL" id="VICH01000004">
    <property type="protein sequence ID" value="TQV69205.1"/>
    <property type="molecule type" value="Genomic_DNA"/>
</dbReference>
<evidence type="ECO:0000313" key="2">
    <source>
        <dbReference type="EMBL" id="TQV69205.1"/>
    </source>
</evidence>
<dbReference type="SUPFAM" id="SSF52540">
    <property type="entry name" value="P-loop containing nucleoside triphosphate hydrolases"/>
    <property type="match status" value="1"/>
</dbReference>
<comment type="caution">
    <text evidence="2">The sequence shown here is derived from an EMBL/GenBank/DDBJ whole genome shotgun (WGS) entry which is preliminary data.</text>
</comment>
<proteinExistence type="predicted"/>
<dbReference type="CDD" id="cd00009">
    <property type="entry name" value="AAA"/>
    <property type="match status" value="1"/>
</dbReference>
<dbReference type="InterPro" id="IPR002611">
    <property type="entry name" value="IstB_ATP-bd"/>
</dbReference>
<dbReference type="InterPro" id="IPR027417">
    <property type="entry name" value="P-loop_NTPase"/>
</dbReference>
<dbReference type="AlphaFoldDB" id="A0A545SW67"/>
<sequence>MQHHTLVEMARELRLAGLADALELHADNPTIDELPFTERLGMLFLAEREKRHTNMINRLLKASKLKHAALPEEANLSVERGLDPANMRELYKCAWIGKGWNIVISGKTGTGKTWIACSLGRAAIRLTHKTKYYRIDDLLYEMNLARKDGLLFKLRERLSKYALMILDDFGVRSMNQQAKADLLQVLDDRVGKGSTIFVGQRPYNDWHEFIDDPLIADAVLDRLSSNRFHIKLKGDSKRRSEAKLSEAGE</sequence>